<comment type="subcellular location">
    <subcellularLocation>
        <location evidence="1">Cell membrane</location>
        <topology evidence="1">Multi-pass membrane protein</topology>
    </subcellularLocation>
</comment>
<feature type="region of interest" description="Disordered" evidence="12">
    <location>
        <begin position="33"/>
        <end position="52"/>
    </location>
</feature>
<keyword evidence="10 11" id="KW-0807">Transducer</keyword>
<evidence type="ECO:0000313" key="16">
    <source>
        <dbReference type="Proteomes" id="UP001274896"/>
    </source>
</evidence>
<dbReference type="GO" id="GO:0005886">
    <property type="term" value="C:plasma membrane"/>
    <property type="evidence" value="ECO:0007669"/>
    <property type="project" value="UniProtKB-SubCell"/>
</dbReference>
<dbReference type="GO" id="GO:0019956">
    <property type="term" value="F:chemokine binding"/>
    <property type="evidence" value="ECO:0007669"/>
    <property type="project" value="InterPro"/>
</dbReference>
<comment type="similarity">
    <text evidence="11">Belongs to the G-protein coupled receptor 1 family.</text>
</comment>
<feature type="transmembrane region" description="Helical" evidence="13">
    <location>
        <begin position="249"/>
        <end position="267"/>
    </location>
</feature>
<feature type="transmembrane region" description="Helical" evidence="13">
    <location>
        <begin position="384"/>
        <end position="408"/>
    </location>
</feature>
<reference evidence="15" key="1">
    <citation type="submission" date="2023-06" db="EMBL/GenBank/DDBJ databases">
        <title>Male Hemibagrus guttatus genome.</title>
        <authorList>
            <person name="Bian C."/>
        </authorList>
    </citation>
    <scope>NUCLEOTIDE SEQUENCE</scope>
    <source>
        <strain evidence="15">Male_cb2023</strain>
        <tissue evidence="15">Muscle</tissue>
    </source>
</reference>
<evidence type="ECO:0000256" key="1">
    <source>
        <dbReference type="ARBA" id="ARBA00004651"/>
    </source>
</evidence>
<evidence type="ECO:0000256" key="9">
    <source>
        <dbReference type="ARBA" id="ARBA00023180"/>
    </source>
</evidence>
<dbReference type="InterPro" id="IPR000276">
    <property type="entry name" value="GPCR_Rhodpsn"/>
</dbReference>
<protein>
    <recommendedName>
        <fullName evidence="14">G-protein coupled receptors family 1 profile domain-containing protein</fullName>
    </recommendedName>
</protein>
<proteinExistence type="inferred from homology"/>
<evidence type="ECO:0000256" key="10">
    <source>
        <dbReference type="ARBA" id="ARBA00023224"/>
    </source>
</evidence>
<evidence type="ECO:0000256" key="7">
    <source>
        <dbReference type="ARBA" id="ARBA00023157"/>
    </source>
</evidence>
<keyword evidence="16" id="KW-1185">Reference proteome</keyword>
<evidence type="ECO:0000256" key="11">
    <source>
        <dbReference type="RuleBase" id="RU000688"/>
    </source>
</evidence>
<evidence type="ECO:0000256" key="6">
    <source>
        <dbReference type="ARBA" id="ARBA00023136"/>
    </source>
</evidence>
<organism evidence="15 16">
    <name type="scientific">Hemibagrus guttatus</name>
    <dbReference type="NCBI Taxonomy" id="175788"/>
    <lineage>
        <taxon>Eukaryota</taxon>
        <taxon>Metazoa</taxon>
        <taxon>Chordata</taxon>
        <taxon>Craniata</taxon>
        <taxon>Vertebrata</taxon>
        <taxon>Euteleostomi</taxon>
        <taxon>Actinopterygii</taxon>
        <taxon>Neopterygii</taxon>
        <taxon>Teleostei</taxon>
        <taxon>Ostariophysi</taxon>
        <taxon>Siluriformes</taxon>
        <taxon>Bagridae</taxon>
        <taxon>Hemibagrus</taxon>
    </lineage>
</organism>
<dbReference type="Pfam" id="PF00001">
    <property type="entry name" value="7tm_1"/>
    <property type="match status" value="1"/>
</dbReference>
<keyword evidence="7" id="KW-1015">Disulfide bond</keyword>
<dbReference type="GO" id="GO:0015026">
    <property type="term" value="F:coreceptor activity"/>
    <property type="evidence" value="ECO:0007669"/>
    <property type="project" value="InterPro"/>
</dbReference>
<evidence type="ECO:0000256" key="2">
    <source>
        <dbReference type="ARBA" id="ARBA00022475"/>
    </source>
</evidence>
<dbReference type="PRINTS" id="PR00646">
    <property type="entry name" value="RDC1ORPHANR"/>
</dbReference>
<dbReference type="PRINTS" id="PR00237">
    <property type="entry name" value="GPCRRHODOPSN"/>
</dbReference>
<dbReference type="FunFam" id="1.20.1070.10:FF:000141">
    <property type="entry name" value="atypical chemokine receptor 3"/>
    <property type="match status" value="1"/>
</dbReference>
<feature type="domain" description="G-protein coupled receptors family 1 profile" evidence="14">
    <location>
        <begin position="150"/>
        <end position="405"/>
    </location>
</feature>
<keyword evidence="2" id="KW-1003">Cell membrane</keyword>
<feature type="transmembrane region" description="Helical" evidence="13">
    <location>
        <begin position="210"/>
        <end position="229"/>
    </location>
</feature>
<dbReference type="AlphaFoldDB" id="A0AAE0RHY5"/>
<feature type="transmembrane region" description="Helical" evidence="13">
    <location>
        <begin position="171"/>
        <end position="190"/>
    </location>
</feature>
<gene>
    <name evidence="15" type="ORF">QTP70_007986</name>
</gene>
<keyword evidence="5 11" id="KW-0297">G-protein coupled receptor</keyword>
<dbReference type="PROSITE" id="PS00237">
    <property type="entry name" value="G_PROTEIN_RECEP_F1_1"/>
    <property type="match status" value="1"/>
</dbReference>
<evidence type="ECO:0000313" key="15">
    <source>
        <dbReference type="EMBL" id="KAK3556393.1"/>
    </source>
</evidence>
<feature type="transmembrane region" description="Helical" evidence="13">
    <location>
        <begin position="132"/>
        <end position="159"/>
    </location>
</feature>
<dbReference type="PANTHER" id="PTHR24226">
    <property type="entry name" value="G-PROTEIN COUPLED RECEPTOR 182 AND ESTROGEN RECEPTOR 1"/>
    <property type="match status" value="1"/>
</dbReference>
<dbReference type="Gene3D" id="1.20.1070.10">
    <property type="entry name" value="Rhodopsin 7-helix transmembrane proteins"/>
    <property type="match status" value="1"/>
</dbReference>
<evidence type="ECO:0000256" key="3">
    <source>
        <dbReference type="ARBA" id="ARBA00022692"/>
    </source>
</evidence>
<dbReference type="SUPFAM" id="SSF81321">
    <property type="entry name" value="Family A G protein-coupled receptor-like"/>
    <property type="match status" value="1"/>
</dbReference>
<keyword evidence="4 13" id="KW-1133">Transmembrane helix</keyword>
<feature type="transmembrane region" description="Helical" evidence="13">
    <location>
        <begin position="344"/>
        <end position="364"/>
    </location>
</feature>
<evidence type="ECO:0000256" key="5">
    <source>
        <dbReference type="ARBA" id="ARBA00023040"/>
    </source>
</evidence>
<accession>A0AAE0RHY5</accession>
<dbReference type="InterPro" id="IPR001416">
    <property type="entry name" value="ACKR3"/>
</dbReference>
<feature type="compositionally biased region" description="Basic and acidic residues" evidence="12">
    <location>
        <begin position="35"/>
        <end position="52"/>
    </location>
</feature>
<dbReference type="GO" id="GO:0004930">
    <property type="term" value="F:G protein-coupled receptor activity"/>
    <property type="evidence" value="ECO:0007669"/>
    <property type="project" value="UniProtKB-KW"/>
</dbReference>
<dbReference type="PROSITE" id="PS50262">
    <property type="entry name" value="G_PROTEIN_RECEP_F1_2"/>
    <property type="match status" value="1"/>
</dbReference>
<sequence>MSLCQEDIRTDLRRRINYDTSISAESRRSIPITGLRERETEREKERERERERRVGRGIEARVAVSTQGALCALRPGGSGSRVLVRKITMSVNMNELTELLDILREQNFSFLEENGSRVETVVCLSAFSHTAMLYSLSILYVFIFIIGLAANTLVVWVNIRSSRERHETHLYILNLAIADLCVVATLPISISSLLQHGHWPFGDGMCKITHLIFSVNLFSSIFFLTCMSVDRYLSVAHFGDSAGHNKRKWIRQVVCVGIWVLALLAALPDTYFLQAVKSTHSDITVCKSMYPAEKLHEWTVGVQLSFIILGFAIPFPVIAVFYALLARAISSSADQERNASRRLVLTYIVVFLVCWLPYHGTLLLDTLSLLNTFSLSCIQENALYVALHVTQCLSLLHCCVNPVVYNFINRNYRYDLMKAFIFKYSTKSGLAKLIDVTRASETEYSAVESQAPL</sequence>
<dbReference type="PANTHER" id="PTHR24226:SF5">
    <property type="entry name" value="CHEMOKINE (C-X-C MOTIF) RECEPTOR 7"/>
    <property type="match status" value="1"/>
</dbReference>
<comment type="caution">
    <text evidence="15">The sequence shown here is derived from an EMBL/GenBank/DDBJ whole genome shotgun (WGS) entry which is preliminary data.</text>
</comment>
<evidence type="ECO:0000256" key="4">
    <source>
        <dbReference type="ARBA" id="ARBA00022989"/>
    </source>
</evidence>
<evidence type="ECO:0000259" key="14">
    <source>
        <dbReference type="PROSITE" id="PS50262"/>
    </source>
</evidence>
<name>A0AAE0RHY5_9TELE</name>
<dbReference type="GO" id="GO:0001570">
    <property type="term" value="P:vasculogenesis"/>
    <property type="evidence" value="ECO:0007669"/>
    <property type="project" value="InterPro"/>
</dbReference>
<dbReference type="EMBL" id="JAUCMX010000001">
    <property type="protein sequence ID" value="KAK3556393.1"/>
    <property type="molecule type" value="Genomic_DNA"/>
</dbReference>
<evidence type="ECO:0000256" key="13">
    <source>
        <dbReference type="SAM" id="Phobius"/>
    </source>
</evidence>
<evidence type="ECO:0000256" key="8">
    <source>
        <dbReference type="ARBA" id="ARBA00023170"/>
    </source>
</evidence>
<feature type="transmembrane region" description="Helical" evidence="13">
    <location>
        <begin position="304"/>
        <end position="324"/>
    </location>
</feature>
<keyword evidence="8 11" id="KW-0675">Receptor</keyword>
<keyword evidence="9" id="KW-0325">Glycoprotein</keyword>
<dbReference type="GO" id="GO:0006935">
    <property type="term" value="P:chemotaxis"/>
    <property type="evidence" value="ECO:0007669"/>
    <property type="project" value="InterPro"/>
</dbReference>
<dbReference type="Proteomes" id="UP001274896">
    <property type="component" value="Unassembled WGS sequence"/>
</dbReference>
<keyword evidence="3 11" id="KW-0812">Transmembrane</keyword>
<keyword evidence="6 13" id="KW-0472">Membrane</keyword>
<dbReference type="GO" id="GO:0001525">
    <property type="term" value="P:angiogenesis"/>
    <property type="evidence" value="ECO:0007669"/>
    <property type="project" value="InterPro"/>
</dbReference>
<evidence type="ECO:0000256" key="12">
    <source>
        <dbReference type="SAM" id="MobiDB-lite"/>
    </source>
</evidence>
<dbReference type="InterPro" id="IPR017452">
    <property type="entry name" value="GPCR_Rhodpsn_7TM"/>
</dbReference>
<dbReference type="InterPro" id="IPR047143">
    <property type="entry name" value="GPER1-like"/>
</dbReference>